<evidence type="ECO:0000256" key="17">
    <source>
        <dbReference type="ARBA" id="ARBA00049628"/>
    </source>
</evidence>
<dbReference type="UniPathway" id="UPA00113">
    <property type="reaction ID" value="UER00532"/>
</dbReference>
<keyword evidence="13 18" id="KW-0012">Acyltransferase</keyword>
<evidence type="ECO:0000256" key="10">
    <source>
        <dbReference type="ARBA" id="ARBA00022960"/>
    </source>
</evidence>
<comment type="pathway">
    <text evidence="18">Bacterial outer membrane biogenesis; LPS lipid A biosynthesis.</text>
</comment>
<keyword evidence="6 18" id="KW-0548">Nucleotidyltransferase</keyword>
<keyword evidence="10 18" id="KW-0133">Cell shape</keyword>
<evidence type="ECO:0000256" key="11">
    <source>
        <dbReference type="ARBA" id="ARBA00022984"/>
    </source>
</evidence>
<comment type="pathway">
    <text evidence="18">Nucleotide-sugar biosynthesis; UDP-N-acetyl-alpha-D-glucosamine biosynthesis; N-acetyl-alpha-D-glucosamine 1-phosphate from alpha-D-glucosamine 6-phosphate (route II): step 2/2.</text>
</comment>
<feature type="binding site" evidence="18">
    <location>
        <position position="382"/>
    </location>
    <ligand>
        <name>acetyl-CoA</name>
        <dbReference type="ChEBI" id="CHEBI:57288"/>
    </ligand>
</feature>
<dbReference type="Pfam" id="PF12804">
    <property type="entry name" value="NTP_transf_3"/>
    <property type="match status" value="1"/>
</dbReference>
<dbReference type="PROSITE" id="PS00101">
    <property type="entry name" value="HEXAPEP_TRANSFERASES"/>
    <property type="match status" value="1"/>
</dbReference>
<dbReference type="GO" id="GO:0005737">
    <property type="term" value="C:cytoplasm"/>
    <property type="evidence" value="ECO:0007669"/>
    <property type="project" value="UniProtKB-SubCell"/>
</dbReference>
<dbReference type="HAMAP" id="MF_01631">
    <property type="entry name" value="GlmU"/>
    <property type="match status" value="1"/>
</dbReference>
<dbReference type="GO" id="GO:0009245">
    <property type="term" value="P:lipid A biosynthetic process"/>
    <property type="evidence" value="ECO:0007669"/>
    <property type="project" value="UniProtKB-UniRule"/>
</dbReference>
<feature type="binding site" evidence="18">
    <location>
        <position position="229"/>
    </location>
    <ligand>
        <name>UDP-N-acetyl-alpha-D-glucosamine</name>
        <dbReference type="ChEBI" id="CHEBI:57705"/>
    </ligand>
</feature>
<feature type="binding site" evidence="18">
    <location>
        <position position="141"/>
    </location>
    <ligand>
        <name>UDP-N-acetyl-alpha-D-glucosamine</name>
        <dbReference type="ChEBI" id="CHEBI:57705"/>
    </ligand>
</feature>
<comment type="catalytic activity">
    <reaction evidence="15 18">
        <text>alpha-D-glucosamine 1-phosphate + acetyl-CoA = N-acetyl-alpha-D-glucosamine 1-phosphate + CoA + H(+)</text>
        <dbReference type="Rhea" id="RHEA:13725"/>
        <dbReference type="ChEBI" id="CHEBI:15378"/>
        <dbReference type="ChEBI" id="CHEBI:57287"/>
        <dbReference type="ChEBI" id="CHEBI:57288"/>
        <dbReference type="ChEBI" id="CHEBI:57776"/>
        <dbReference type="ChEBI" id="CHEBI:58516"/>
        <dbReference type="EC" id="2.3.1.157"/>
    </reaction>
</comment>
<comment type="pathway">
    <text evidence="18">Nucleotide-sugar biosynthesis; UDP-N-acetyl-alpha-D-glucosamine biosynthesis; UDP-N-acetyl-alpha-D-glucosamine from N-acetyl-alpha-D-glucosamine 1-phosphate: step 1/1.</text>
</comment>
<dbReference type="GO" id="GO:0071555">
    <property type="term" value="P:cell wall organization"/>
    <property type="evidence" value="ECO:0007669"/>
    <property type="project" value="UniProtKB-KW"/>
</dbReference>
<dbReference type="InterPro" id="IPR025877">
    <property type="entry name" value="MobA-like_NTP_Trfase"/>
</dbReference>
<dbReference type="SUPFAM" id="SSF51161">
    <property type="entry name" value="Trimeric LpxA-like enzymes"/>
    <property type="match status" value="1"/>
</dbReference>
<keyword evidence="7 18" id="KW-0479">Metal-binding</keyword>
<dbReference type="InterPro" id="IPR029044">
    <property type="entry name" value="Nucleotide-diphossugar_trans"/>
</dbReference>
<comment type="subunit">
    <text evidence="18">Homotrimer.</text>
</comment>
<evidence type="ECO:0000256" key="16">
    <source>
        <dbReference type="ARBA" id="ARBA00048493"/>
    </source>
</evidence>
<keyword evidence="14 18" id="KW-0961">Cell wall biogenesis/degradation</keyword>
<accession>A0A654KGS7</accession>
<dbReference type="GO" id="GO:0019134">
    <property type="term" value="F:glucosamine-1-phosphate N-acetyltransferase activity"/>
    <property type="evidence" value="ECO:0007669"/>
    <property type="project" value="UniProtKB-UniRule"/>
</dbReference>
<comment type="similarity">
    <text evidence="3 18">In the N-terminal section; belongs to the N-acetylglucosamine-1-phosphate uridyltransferase family.</text>
</comment>
<dbReference type="InterPro" id="IPR018357">
    <property type="entry name" value="Hexapep_transf_CS"/>
</dbReference>
<evidence type="ECO:0000256" key="2">
    <source>
        <dbReference type="ARBA" id="ARBA00007707"/>
    </source>
</evidence>
<sequence length="460" mass="49489">MILNIVILAAGKGKRMKSNLPKVLHKIASKPMLMHVLDTASELQADTTTVVIGHGADKVKNACEGIENLNFALQDPPQGTGHAVLQASSFLKVGDADNSKTLILYGDVPLIQAYTLKKLLESSGAGVGLLTEYLEDPTGYGRIIRNSSGFVESIVEQKDASEDELKIKEINTGIICAPTSNLLTWLTEIKNDNAQGEYYLTDIIKFANRDGVPIIAIQACTQFETAGVNSRLQLAGLEEQYQKNKAYELLDDGVSIVDPSKFMLRGKLSCESDVTIDIGCIFEGDVEIKSGAHIGPYCIIKDSIIGSNARIEAFSHIDGATLSNDVVVGPYARLRPGTNLKDHSHVGNFMELKKTTLGSYSKANHLSYLGDATIGDRVNVGAGTITCNYDGVNKFQTIIEDEAFIGSDTQLVAPVTVGKGATVAAGTTVMKDVPASQLVLNKKTQDVISGWQRPQKKKDS</sequence>
<evidence type="ECO:0000256" key="12">
    <source>
        <dbReference type="ARBA" id="ARBA00023268"/>
    </source>
</evidence>
<dbReference type="InterPro" id="IPR001451">
    <property type="entry name" value="Hexapep"/>
</dbReference>
<evidence type="ECO:0000313" key="20">
    <source>
        <dbReference type="EMBL" id="ADU91631.1"/>
    </source>
</evidence>
<evidence type="ECO:0000256" key="7">
    <source>
        <dbReference type="ARBA" id="ARBA00022723"/>
    </source>
</evidence>
<feature type="region of interest" description="Pyrophosphorylase" evidence="18">
    <location>
        <begin position="1"/>
        <end position="231"/>
    </location>
</feature>
<evidence type="ECO:0000256" key="6">
    <source>
        <dbReference type="ARBA" id="ARBA00022695"/>
    </source>
</evidence>
<feature type="active site" description="Proton acceptor" evidence="18">
    <location>
        <position position="365"/>
    </location>
</feature>
<feature type="binding site" evidence="18">
    <location>
        <position position="107"/>
    </location>
    <ligand>
        <name>Mg(2+)</name>
        <dbReference type="ChEBI" id="CHEBI:18420"/>
    </ligand>
</feature>
<reference evidence="20 21" key="1">
    <citation type="journal article" date="2011" name="J. Bacteriol.">
        <title>Genome sequence of Taylorella equigenitalis MCE9, the causative agent of contagious equine metritis.</title>
        <authorList>
            <person name="Hebert L."/>
            <person name="Moumen B."/>
            <person name="Duquesne F."/>
            <person name="Breuil M.F."/>
            <person name="Laugier C."/>
            <person name="Batto J.M."/>
            <person name="Renault P."/>
            <person name="Petry S."/>
        </authorList>
    </citation>
    <scope>NUCLEOTIDE SEQUENCE [LARGE SCALE GENOMIC DNA]</scope>
    <source>
        <strain evidence="20 21">MCE9</strain>
    </source>
</reference>
<dbReference type="GO" id="GO:0000902">
    <property type="term" value="P:cell morphogenesis"/>
    <property type="evidence" value="ECO:0007669"/>
    <property type="project" value="UniProtKB-UniRule"/>
</dbReference>
<dbReference type="AlphaFoldDB" id="A0A654KGS7"/>
<name>A0A654KGS7_TAYEM</name>
<evidence type="ECO:0000256" key="9">
    <source>
        <dbReference type="ARBA" id="ARBA00022842"/>
    </source>
</evidence>
<feature type="binding site" evidence="18">
    <location>
        <position position="407"/>
    </location>
    <ligand>
        <name>acetyl-CoA</name>
        <dbReference type="ChEBI" id="CHEBI:57288"/>
    </ligand>
</feature>
<dbReference type="KEGG" id="teq:TEQUI_0693"/>
<dbReference type="GO" id="GO:0009252">
    <property type="term" value="P:peptidoglycan biosynthetic process"/>
    <property type="evidence" value="ECO:0007669"/>
    <property type="project" value="UniProtKB-UniRule"/>
</dbReference>
<dbReference type="InterPro" id="IPR005882">
    <property type="entry name" value="Bifunctional_GlmU"/>
</dbReference>
<dbReference type="NCBIfam" id="TIGR01173">
    <property type="entry name" value="glmU"/>
    <property type="match status" value="1"/>
</dbReference>
<dbReference type="InterPro" id="IPR038009">
    <property type="entry name" value="GlmU_C_LbH"/>
</dbReference>
<comment type="function">
    <text evidence="17 18">Catalyzes the last two sequential reactions in the de novo biosynthetic pathway for UDP-N-acetylglucosamine (UDP-GlcNAc). The C-terminal domain catalyzes the transfer of acetyl group from acetyl coenzyme A to glucosamine-1-phosphate (GlcN-1-P) to produce N-acetylglucosamine-1-phosphate (GlcNAc-1-P), which is converted into UDP-GlcNAc by the transfer of uridine 5-monophosphate (from uridine 5-triphosphate), a reaction catalyzed by the N-terminal domain.</text>
</comment>
<dbReference type="PANTHER" id="PTHR43584">
    <property type="entry name" value="NUCLEOTIDYL TRANSFERASE"/>
    <property type="match status" value="1"/>
</dbReference>
<feature type="binding site" evidence="18">
    <location>
        <position position="156"/>
    </location>
    <ligand>
        <name>UDP-N-acetyl-alpha-D-glucosamine</name>
        <dbReference type="ChEBI" id="CHEBI:57705"/>
    </ligand>
</feature>
<feature type="binding site" evidence="18">
    <location>
        <position position="425"/>
    </location>
    <ligand>
        <name>acetyl-CoA</name>
        <dbReference type="ChEBI" id="CHEBI:57288"/>
    </ligand>
</feature>
<feature type="domain" description="MobA-like NTP transferase" evidence="19">
    <location>
        <begin position="6"/>
        <end position="123"/>
    </location>
</feature>
<evidence type="ECO:0000256" key="13">
    <source>
        <dbReference type="ARBA" id="ARBA00023315"/>
    </source>
</evidence>
<keyword evidence="8 18" id="KW-0677">Repeat</keyword>
<evidence type="ECO:0000256" key="18">
    <source>
        <dbReference type="HAMAP-Rule" id="MF_01631"/>
    </source>
</evidence>
<feature type="binding site" evidence="18">
    <location>
        <position position="229"/>
    </location>
    <ligand>
        <name>Mg(2+)</name>
        <dbReference type="ChEBI" id="CHEBI:18420"/>
    </ligand>
</feature>
<organism evidence="20 21">
    <name type="scientific">Taylorella equigenitalis (strain MCE9)</name>
    <dbReference type="NCBI Taxonomy" id="937774"/>
    <lineage>
        <taxon>Bacteria</taxon>
        <taxon>Pseudomonadati</taxon>
        <taxon>Pseudomonadota</taxon>
        <taxon>Betaproteobacteria</taxon>
        <taxon>Burkholderiales</taxon>
        <taxon>Alcaligenaceae</taxon>
        <taxon>Taylorella</taxon>
    </lineage>
</organism>
<keyword evidence="11 18" id="KW-0573">Peptidoglycan synthesis</keyword>
<evidence type="ECO:0000256" key="5">
    <source>
        <dbReference type="ARBA" id="ARBA00022679"/>
    </source>
</evidence>
<dbReference type="InterPro" id="IPR011004">
    <property type="entry name" value="Trimer_LpxA-like_sf"/>
</dbReference>
<feature type="binding site" evidence="18">
    <location>
        <position position="171"/>
    </location>
    <ligand>
        <name>UDP-N-acetyl-alpha-D-glucosamine</name>
        <dbReference type="ChEBI" id="CHEBI:57705"/>
    </ligand>
</feature>
<dbReference type="GO" id="GO:0006048">
    <property type="term" value="P:UDP-N-acetylglucosamine biosynthetic process"/>
    <property type="evidence" value="ECO:0007669"/>
    <property type="project" value="UniProtKB-UniPathway"/>
</dbReference>
<dbReference type="CDD" id="cd02540">
    <property type="entry name" value="GT2_GlmU_N_bac"/>
    <property type="match status" value="1"/>
</dbReference>
<dbReference type="EC" id="2.7.7.23" evidence="18"/>
<protein>
    <recommendedName>
        <fullName evidence="18">Bifunctional protein GlmU</fullName>
    </recommendedName>
    <domain>
        <recommendedName>
            <fullName evidence="18">UDP-N-acetylglucosamine pyrophosphorylase</fullName>
            <ecNumber evidence="18">2.7.7.23</ecNumber>
        </recommendedName>
        <alternativeName>
            <fullName evidence="18">N-acetylglucosamine-1-phosphate uridyltransferase</fullName>
        </alternativeName>
    </domain>
    <domain>
        <recommendedName>
            <fullName evidence="18">Glucosamine-1-phosphate N-acetyltransferase</fullName>
            <ecNumber evidence="18">2.3.1.157</ecNumber>
        </recommendedName>
    </domain>
</protein>
<dbReference type="Gene3D" id="2.160.10.10">
    <property type="entry name" value="Hexapeptide repeat proteins"/>
    <property type="match status" value="1"/>
</dbReference>
<evidence type="ECO:0000259" key="19">
    <source>
        <dbReference type="Pfam" id="PF12804"/>
    </source>
</evidence>
<dbReference type="Pfam" id="PF14602">
    <property type="entry name" value="Hexapep_2"/>
    <property type="match status" value="1"/>
</dbReference>
<proteinExistence type="inferred from homology"/>
<keyword evidence="12 18" id="KW-0511">Multifunctional enzyme</keyword>
<evidence type="ECO:0000256" key="4">
    <source>
        <dbReference type="ARBA" id="ARBA00022490"/>
    </source>
</evidence>
<keyword evidence="9 18" id="KW-0460">Magnesium</keyword>
<feature type="binding site" evidence="18">
    <location>
        <position position="379"/>
    </location>
    <ligand>
        <name>UDP-N-acetyl-alpha-D-glucosamine</name>
        <dbReference type="ChEBI" id="CHEBI:57705"/>
    </ligand>
</feature>
<dbReference type="GO" id="GO:0000287">
    <property type="term" value="F:magnesium ion binding"/>
    <property type="evidence" value="ECO:0007669"/>
    <property type="project" value="UniProtKB-UniRule"/>
</dbReference>
<gene>
    <name evidence="18" type="primary">glmU</name>
    <name evidence="20" type="ordered locus">TEQUI_0693</name>
</gene>
<evidence type="ECO:0000256" key="3">
    <source>
        <dbReference type="ARBA" id="ARBA00007947"/>
    </source>
</evidence>
<feature type="binding site" evidence="18">
    <location>
        <begin position="388"/>
        <end position="389"/>
    </location>
    <ligand>
        <name>acetyl-CoA</name>
        <dbReference type="ChEBI" id="CHEBI:57288"/>
    </ligand>
</feature>
<feature type="binding site" evidence="18">
    <location>
        <position position="353"/>
    </location>
    <ligand>
        <name>UDP-N-acetyl-alpha-D-glucosamine</name>
        <dbReference type="ChEBI" id="CHEBI:57705"/>
    </ligand>
</feature>
<comment type="subcellular location">
    <subcellularLocation>
        <location evidence="1 18">Cytoplasm</location>
    </subcellularLocation>
</comment>
<feature type="binding site" evidence="18">
    <location>
        <position position="368"/>
    </location>
    <ligand>
        <name>UDP-N-acetyl-alpha-D-glucosamine</name>
        <dbReference type="ChEBI" id="CHEBI:57705"/>
    </ligand>
</feature>
<dbReference type="Proteomes" id="UP000007472">
    <property type="component" value="Chromosome"/>
</dbReference>
<feature type="binding site" evidence="18">
    <location>
        <begin position="79"/>
        <end position="80"/>
    </location>
    <ligand>
        <name>UDP-N-acetyl-alpha-D-glucosamine</name>
        <dbReference type="ChEBI" id="CHEBI:57705"/>
    </ligand>
</feature>
<evidence type="ECO:0000256" key="14">
    <source>
        <dbReference type="ARBA" id="ARBA00023316"/>
    </source>
</evidence>
<dbReference type="GO" id="GO:0008360">
    <property type="term" value="P:regulation of cell shape"/>
    <property type="evidence" value="ECO:0007669"/>
    <property type="project" value="UniProtKB-KW"/>
</dbReference>
<dbReference type="CDD" id="cd03353">
    <property type="entry name" value="LbH_GlmU_C"/>
    <property type="match status" value="1"/>
</dbReference>
<dbReference type="GO" id="GO:0003977">
    <property type="term" value="F:UDP-N-acetylglucosamine diphosphorylase activity"/>
    <property type="evidence" value="ECO:0007669"/>
    <property type="project" value="UniProtKB-UniRule"/>
</dbReference>
<dbReference type="GO" id="GO:0016020">
    <property type="term" value="C:membrane"/>
    <property type="evidence" value="ECO:0007669"/>
    <property type="project" value="GOC"/>
</dbReference>
<comment type="caution">
    <text evidence="18">Lacks conserved residue(s) required for the propagation of feature annotation.</text>
</comment>
<evidence type="ECO:0000313" key="21">
    <source>
        <dbReference type="Proteomes" id="UP000007472"/>
    </source>
</evidence>
<comment type="catalytic activity">
    <reaction evidence="16 18">
        <text>N-acetyl-alpha-D-glucosamine 1-phosphate + UTP + H(+) = UDP-N-acetyl-alpha-D-glucosamine + diphosphate</text>
        <dbReference type="Rhea" id="RHEA:13509"/>
        <dbReference type="ChEBI" id="CHEBI:15378"/>
        <dbReference type="ChEBI" id="CHEBI:33019"/>
        <dbReference type="ChEBI" id="CHEBI:46398"/>
        <dbReference type="ChEBI" id="CHEBI:57705"/>
        <dbReference type="ChEBI" id="CHEBI:57776"/>
        <dbReference type="EC" id="2.7.7.23"/>
    </reaction>
</comment>
<comment type="cofactor">
    <cofactor evidence="18">
        <name>Mg(2+)</name>
        <dbReference type="ChEBI" id="CHEBI:18420"/>
    </cofactor>
    <text evidence="18">Binds 1 Mg(2+) ion per subunit.</text>
</comment>
<feature type="binding site" evidence="18">
    <location>
        <begin position="105"/>
        <end position="107"/>
    </location>
    <ligand>
        <name>UDP-N-acetyl-alpha-D-glucosamine</name>
        <dbReference type="ChEBI" id="CHEBI:57705"/>
    </ligand>
</feature>
<keyword evidence="5 18" id="KW-0808">Transferase</keyword>
<dbReference type="UniPathway" id="UPA00973"/>
<feature type="binding site" evidence="18">
    <location>
        <position position="22"/>
    </location>
    <ligand>
        <name>UDP-N-acetyl-alpha-D-glucosamine</name>
        <dbReference type="ChEBI" id="CHEBI:57705"/>
    </ligand>
</feature>
<dbReference type="SUPFAM" id="SSF53448">
    <property type="entry name" value="Nucleotide-diphospho-sugar transferases"/>
    <property type="match status" value="1"/>
</dbReference>
<evidence type="ECO:0000256" key="1">
    <source>
        <dbReference type="ARBA" id="ARBA00004496"/>
    </source>
</evidence>
<dbReference type="InterPro" id="IPR050065">
    <property type="entry name" value="GlmU-like"/>
</dbReference>
<feature type="region of interest" description="N-acetyltransferase" evidence="18">
    <location>
        <begin position="253"/>
        <end position="460"/>
    </location>
</feature>
<evidence type="ECO:0000256" key="8">
    <source>
        <dbReference type="ARBA" id="ARBA00022737"/>
    </source>
</evidence>
<feature type="binding site" evidence="18">
    <location>
        <position position="74"/>
    </location>
    <ligand>
        <name>UDP-N-acetyl-alpha-D-glucosamine</name>
        <dbReference type="ChEBI" id="CHEBI:57705"/>
    </ligand>
</feature>
<dbReference type="PANTHER" id="PTHR43584:SF3">
    <property type="entry name" value="BIFUNCTIONAL PROTEIN GLMU"/>
    <property type="match status" value="1"/>
</dbReference>
<feature type="region of interest" description="Linker" evidence="18">
    <location>
        <begin position="232"/>
        <end position="252"/>
    </location>
</feature>
<dbReference type="EC" id="2.3.1.157" evidence="18"/>
<dbReference type="EMBL" id="CP002456">
    <property type="protein sequence ID" value="ADU91631.1"/>
    <property type="molecule type" value="Genomic_DNA"/>
</dbReference>
<feature type="binding site" evidence="18">
    <location>
        <begin position="8"/>
        <end position="11"/>
    </location>
    <ligand>
        <name>UDP-N-acetyl-alpha-D-glucosamine</name>
        <dbReference type="ChEBI" id="CHEBI:57705"/>
    </ligand>
</feature>
<comment type="similarity">
    <text evidence="2 18">In the C-terminal section; belongs to the transferase hexapeptide repeat family.</text>
</comment>
<evidence type="ECO:0000256" key="15">
    <source>
        <dbReference type="ARBA" id="ARBA00048247"/>
    </source>
</evidence>
<feature type="binding site" evidence="18">
    <location>
        <position position="335"/>
    </location>
    <ligand>
        <name>UDP-N-acetyl-alpha-D-glucosamine</name>
        <dbReference type="ChEBI" id="CHEBI:57705"/>
    </ligand>
</feature>
<keyword evidence="4 18" id="KW-0963">Cytoplasm</keyword>
<dbReference type="Gene3D" id="3.90.550.10">
    <property type="entry name" value="Spore Coat Polysaccharide Biosynthesis Protein SpsA, Chain A"/>
    <property type="match status" value="1"/>
</dbReference>